<dbReference type="EMBL" id="LAZR01046341">
    <property type="protein sequence ID" value="KKK96761.1"/>
    <property type="molecule type" value="Genomic_DNA"/>
</dbReference>
<name>A0A0F9CJ91_9ZZZZ</name>
<gene>
    <name evidence="2" type="ORF">LCGC14_2659540</name>
</gene>
<feature type="transmembrane region" description="Helical" evidence="1">
    <location>
        <begin position="83"/>
        <end position="106"/>
    </location>
</feature>
<accession>A0A0F9CJ91</accession>
<feature type="transmembrane region" description="Helical" evidence="1">
    <location>
        <begin position="6"/>
        <end position="30"/>
    </location>
</feature>
<keyword evidence="1" id="KW-1133">Transmembrane helix</keyword>
<organism evidence="2">
    <name type="scientific">marine sediment metagenome</name>
    <dbReference type="NCBI Taxonomy" id="412755"/>
    <lineage>
        <taxon>unclassified sequences</taxon>
        <taxon>metagenomes</taxon>
        <taxon>ecological metagenomes</taxon>
    </lineage>
</organism>
<protein>
    <recommendedName>
        <fullName evidence="3">DUF2269 family protein</fullName>
    </recommendedName>
</protein>
<feature type="transmembrane region" description="Helical" evidence="1">
    <location>
        <begin position="136"/>
        <end position="155"/>
    </location>
</feature>
<reference evidence="2" key="1">
    <citation type="journal article" date="2015" name="Nature">
        <title>Complex archaea that bridge the gap between prokaryotes and eukaryotes.</title>
        <authorList>
            <person name="Spang A."/>
            <person name="Saw J.H."/>
            <person name="Jorgensen S.L."/>
            <person name="Zaremba-Niedzwiedzka K."/>
            <person name="Martijn J."/>
            <person name="Lind A.E."/>
            <person name="van Eijk R."/>
            <person name="Schleper C."/>
            <person name="Guy L."/>
            <person name="Ettema T.J."/>
        </authorList>
    </citation>
    <scope>NUCLEOTIDE SEQUENCE</scope>
</reference>
<feature type="transmembrane region" description="Helical" evidence="1">
    <location>
        <begin position="51"/>
        <end position="71"/>
    </location>
</feature>
<keyword evidence="1" id="KW-0472">Membrane</keyword>
<proteinExistence type="predicted"/>
<comment type="caution">
    <text evidence="2">The sequence shown here is derived from an EMBL/GenBank/DDBJ whole genome shotgun (WGS) entry which is preliminary data.</text>
</comment>
<keyword evidence="1" id="KW-0812">Transmembrane</keyword>
<dbReference type="InterPro" id="IPR018729">
    <property type="entry name" value="DUF2269_transmembrane"/>
</dbReference>
<evidence type="ECO:0008006" key="3">
    <source>
        <dbReference type="Google" id="ProtNLM"/>
    </source>
</evidence>
<sequence length="158" mass="17382">MIVDNLFTLFHLLAVFWYVMGLAAVQFPLIRGWQFDDLKLKVAAFEEASHYQGLLLVPGIIVMGVSGVFMWTQMDYNLITTGWLVALEALYLVSLLVCLPLIGLGLRRARLASLQADKAGGTTPELQEALADNVPIVFSGIATLLLPVMAYLAIFKPL</sequence>
<evidence type="ECO:0000256" key="1">
    <source>
        <dbReference type="SAM" id="Phobius"/>
    </source>
</evidence>
<dbReference type="AlphaFoldDB" id="A0A0F9CJ91"/>
<dbReference type="Pfam" id="PF10027">
    <property type="entry name" value="DUF2269"/>
    <property type="match status" value="1"/>
</dbReference>
<evidence type="ECO:0000313" key="2">
    <source>
        <dbReference type="EMBL" id="KKK96761.1"/>
    </source>
</evidence>